<dbReference type="InParanoid" id="A0A061AI43"/>
<proteinExistence type="predicted"/>
<evidence type="ECO:0000259" key="1">
    <source>
        <dbReference type="Pfam" id="PF13556"/>
    </source>
</evidence>
<dbReference type="PATRIC" id="fig|35623.3.peg.1173"/>
<dbReference type="InterPro" id="IPR025736">
    <property type="entry name" value="PucR_C-HTH_dom"/>
</dbReference>
<dbReference type="Gene3D" id="1.10.10.2840">
    <property type="entry name" value="PucR C-terminal helix-turn-helix domain"/>
    <property type="match status" value="1"/>
</dbReference>
<dbReference type="AlphaFoldDB" id="A0A061AI43"/>
<dbReference type="Pfam" id="PF13556">
    <property type="entry name" value="HTH_30"/>
    <property type="match status" value="1"/>
</dbReference>
<dbReference type="KEGG" id="aoc:Aocu_11730"/>
<gene>
    <name evidence="2" type="ORF">Aocu_11730</name>
</gene>
<evidence type="ECO:0000313" key="2">
    <source>
        <dbReference type="EMBL" id="CDR31246.1"/>
    </source>
</evidence>
<dbReference type="SUPFAM" id="SSF46689">
    <property type="entry name" value="Homeodomain-like"/>
    <property type="match status" value="1"/>
</dbReference>
<organism evidence="2 3">
    <name type="scientific">Acholeplasma oculi</name>
    <dbReference type="NCBI Taxonomy" id="35623"/>
    <lineage>
        <taxon>Bacteria</taxon>
        <taxon>Bacillati</taxon>
        <taxon>Mycoplasmatota</taxon>
        <taxon>Mollicutes</taxon>
        <taxon>Acholeplasmatales</taxon>
        <taxon>Acholeplasmataceae</taxon>
        <taxon>Acholeplasma</taxon>
    </lineage>
</organism>
<dbReference type="RefSeq" id="WP_045749686.1">
    <property type="nucleotide sequence ID" value="NZ_FUZK01000001.1"/>
</dbReference>
<dbReference type="HOGENOM" id="CLU_1458279_0_0_14"/>
<accession>A0A061AI43</accession>
<dbReference type="STRING" id="35623.Aocu_11730"/>
<evidence type="ECO:0000313" key="3">
    <source>
        <dbReference type="Proteomes" id="UP000032434"/>
    </source>
</evidence>
<dbReference type="PANTHER" id="PTHR33744">
    <property type="entry name" value="CARBOHYDRATE DIACID REGULATOR"/>
    <property type="match status" value="1"/>
</dbReference>
<dbReference type="InterPro" id="IPR051448">
    <property type="entry name" value="CdaR-like_regulators"/>
</dbReference>
<dbReference type="InterPro" id="IPR009057">
    <property type="entry name" value="Homeodomain-like_sf"/>
</dbReference>
<protein>
    <submittedName>
        <fullName evidence="2">Probable transcription regulator</fullName>
    </submittedName>
</protein>
<name>A0A061AI43_9MOLU</name>
<keyword evidence="3" id="KW-1185">Reference proteome</keyword>
<dbReference type="EMBL" id="LK028559">
    <property type="protein sequence ID" value="CDR31246.1"/>
    <property type="molecule type" value="Genomic_DNA"/>
</dbReference>
<dbReference type="InterPro" id="IPR042070">
    <property type="entry name" value="PucR_C-HTH_sf"/>
</dbReference>
<reference evidence="3" key="1">
    <citation type="submission" date="2014-05" db="EMBL/GenBank/DDBJ databases">
        <authorList>
            <person name="Kube M."/>
        </authorList>
    </citation>
    <scope>NUCLEOTIDE SEQUENCE [LARGE SCALE GENOMIC DNA]</scope>
</reference>
<dbReference type="PANTHER" id="PTHR33744:SF15">
    <property type="entry name" value="CARBOHYDRATE DIACID REGULATOR"/>
    <property type="match status" value="1"/>
</dbReference>
<sequence length="185" mass="22009">MPFIIIETKTEIKPYRFVILDILSKNLNILKVEDYETKMVLYIEEISKASEDLFLGLASELYADLRVYLSDQEPKFPIDKVEVWFKLIPFMNTVVYDDQLILMKRLDFPVNNELKKIVLKTIYEDTELLHTIKVYLESNQNTSKASIKLYLHRNTLIQRLDKFYARTGFDCRNFKDAYIIYSLIK</sequence>
<dbReference type="Proteomes" id="UP000032434">
    <property type="component" value="Chromosome 1"/>
</dbReference>
<feature type="domain" description="PucR C-terminal helix-turn-helix" evidence="1">
    <location>
        <begin position="128"/>
        <end position="180"/>
    </location>
</feature>